<name>A0A3P1C3Y9_9BACT</name>
<protein>
    <submittedName>
        <fullName evidence="1">Phage tail protein</fullName>
    </submittedName>
</protein>
<accession>A0A3P1C3Y9</accession>
<dbReference type="NCBIfam" id="TIGR02241">
    <property type="entry name" value="conserved hypothetical phage tail region protein"/>
    <property type="match status" value="1"/>
</dbReference>
<evidence type="ECO:0000313" key="2">
    <source>
        <dbReference type="Proteomes" id="UP000271925"/>
    </source>
</evidence>
<dbReference type="OrthoDB" id="73314at2"/>
<gene>
    <name evidence="1" type="ORF">EHT25_08275</name>
</gene>
<organism evidence="1 2">
    <name type="scientific">Larkinella rosea</name>
    <dbReference type="NCBI Taxonomy" id="2025312"/>
    <lineage>
        <taxon>Bacteria</taxon>
        <taxon>Pseudomonadati</taxon>
        <taxon>Bacteroidota</taxon>
        <taxon>Cytophagia</taxon>
        <taxon>Cytophagales</taxon>
        <taxon>Spirosomataceae</taxon>
        <taxon>Larkinella</taxon>
    </lineage>
</organism>
<reference evidence="1 2" key="1">
    <citation type="submission" date="2018-11" db="EMBL/GenBank/DDBJ databases">
        <authorList>
            <person name="Zhou Z."/>
            <person name="Wang G."/>
        </authorList>
    </citation>
    <scope>NUCLEOTIDE SEQUENCE [LARGE SCALE GENOMIC DNA]</scope>
    <source>
        <strain evidence="1 2">KCTC52004</strain>
    </source>
</reference>
<evidence type="ECO:0000313" key="1">
    <source>
        <dbReference type="EMBL" id="RRB07756.1"/>
    </source>
</evidence>
<dbReference type="GO" id="GO:0005198">
    <property type="term" value="F:structural molecule activity"/>
    <property type="evidence" value="ECO:0007669"/>
    <property type="project" value="InterPro"/>
</dbReference>
<sequence length="144" mass="16232">MATKYPLPKSHFRVDWGGTNIGFSEVTGLTVEHQVIEYREGSSPDFSMIKMPGLRKYNNITLKRGITQTDSDFFKWLNSSALNTIDRRDLTISLLNQAHEPVVVWKVKNAWPSKMDSGSLDAKSNDVAIESLELVNEGITVEFL</sequence>
<dbReference type="Pfam" id="PF06841">
    <property type="entry name" value="Phage_T4_gp19"/>
    <property type="match status" value="1"/>
</dbReference>
<dbReference type="InterPro" id="IPR011747">
    <property type="entry name" value="CHP02241"/>
</dbReference>
<proteinExistence type="predicted"/>
<dbReference type="EMBL" id="RQJO01000007">
    <property type="protein sequence ID" value="RRB07756.1"/>
    <property type="molecule type" value="Genomic_DNA"/>
</dbReference>
<dbReference type="PANTHER" id="PTHR38009">
    <property type="entry name" value="CONSERVED HYPOTHETICAL PHAGE TAIL PROTEIN"/>
    <property type="match status" value="1"/>
</dbReference>
<dbReference type="RefSeq" id="WP_124873159.1">
    <property type="nucleotide sequence ID" value="NZ_RQJO01000007.1"/>
</dbReference>
<dbReference type="Proteomes" id="UP000271925">
    <property type="component" value="Unassembled WGS sequence"/>
</dbReference>
<keyword evidence="2" id="KW-1185">Reference proteome</keyword>
<dbReference type="AlphaFoldDB" id="A0A3P1C3Y9"/>
<dbReference type="PANTHER" id="PTHR38009:SF1">
    <property type="entry name" value="CONSERVED HYPOTHETICAL PHAGE TAIL PROTEIN"/>
    <property type="match status" value="1"/>
</dbReference>
<comment type="caution">
    <text evidence="1">The sequence shown here is derived from an EMBL/GenBank/DDBJ whole genome shotgun (WGS) entry which is preliminary data.</text>
</comment>
<dbReference type="InterPro" id="IPR010667">
    <property type="entry name" value="Phage_T4_Gp19"/>
</dbReference>